<dbReference type="PRINTS" id="PR01217">
    <property type="entry name" value="PRICHEXTENSN"/>
</dbReference>
<gene>
    <name evidence="3" type="ORF">CCHLO57077_00008358</name>
</gene>
<proteinExistence type="predicted"/>
<evidence type="ECO:0000256" key="2">
    <source>
        <dbReference type="SAM" id="SignalP"/>
    </source>
</evidence>
<protein>
    <submittedName>
        <fullName evidence="3">Uncharacterized protein</fullName>
    </submittedName>
</protein>
<feature type="compositionally biased region" description="Pro residues" evidence="1">
    <location>
        <begin position="142"/>
        <end position="158"/>
    </location>
</feature>
<name>A0AA35LZY4_9HYPO</name>
<accession>A0AA35LZY4</accession>
<keyword evidence="4" id="KW-1185">Reference proteome</keyword>
<evidence type="ECO:0000313" key="4">
    <source>
        <dbReference type="Proteomes" id="UP001160390"/>
    </source>
</evidence>
<feature type="compositionally biased region" description="Pro residues" evidence="1">
    <location>
        <begin position="88"/>
        <end position="107"/>
    </location>
</feature>
<dbReference type="Proteomes" id="UP001160390">
    <property type="component" value="Unassembled WGS sequence"/>
</dbReference>
<feature type="chain" id="PRO_5041436504" evidence="2">
    <location>
        <begin position="24"/>
        <end position="184"/>
    </location>
</feature>
<feature type="compositionally biased region" description="Acidic residues" evidence="1">
    <location>
        <begin position="57"/>
        <end position="68"/>
    </location>
</feature>
<dbReference type="EMBL" id="CABFNP030000799">
    <property type="protein sequence ID" value="CAI6087852.1"/>
    <property type="molecule type" value="Genomic_DNA"/>
</dbReference>
<reference evidence="3" key="1">
    <citation type="submission" date="2023-01" db="EMBL/GenBank/DDBJ databases">
        <authorList>
            <person name="Piombo E."/>
        </authorList>
    </citation>
    <scope>NUCLEOTIDE SEQUENCE</scope>
</reference>
<sequence length="184" mass="20702">MVALKHLGATALLCLGLVNSGLAQLDTTSDELAPRDNTYEQILARGVDVSAEKRGEDEELDARDIEEELYVRKVDPNAPPPRKKPPPRPHTPPPPPPPTRPPPPPPTGRGRGRRGLDDYLERRALYLRKIDPNAPPPRKRPITPPRPPPSPPPPPPPTRRGRGRRSLDDYLDYLEARDYYEYDF</sequence>
<feature type="signal peptide" evidence="2">
    <location>
        <begin position="1"/>
        <end position="23"/>
    </location>
</feature>
<feature type="compositionally biased region" description="Basic and acidic residues" evidence="1">
    <location>
        <begin position="114"/>
        <end position="131"/>
    </location>
</feature>
<feature type="region of interest" description="Disordered" evidence="1">
    <location>
        <begin position="48"/>
        <end position="167"/>
    </location>
</feature>
<dbReference type="AlphaFoldDB" id="A0AA35LZY4"/>
<evidence type="ECO:0000256" key="1">
    <source>
        <dbReference type="SAM" id="MobiDB-lite"/>
    </source>
</evidence>
<keyword evidence="2" id="KW-0732">Signal</keyword>
<organism evidence="3 4">
    <name type="scientific">Clonostachys chloroleuca</name>
    <dbReference type="NCBI Taxonomy" id="1926264"/>
    <lineage>
        <taxon>Eukaryota</taxon>
        <taxon>Fungi</taxon>
        <taxon>Dikarya</taxon>
        <taxon>Ascomycota</taxon>
        <taxon>Pezizomycotina</taxon>
        <taxon>Sordariomycetes</taxon>
        <taxon>Hypocreomycetidae</taxon>
        <taxon>Hypocreales</taxon>
        <taxon>Bionectriaceae</taxon>
        <taxon>Clonostachys</taxon>
    </lineage>
</organism>
<evidence type="ECO:0000313" key="3">
    <source>
        <dbReference type="EMBL" id="CAI6087852.1"/>
    </source>
</evidence>
<comment type="caution">
    <text evidence="3">The sequence shown here is derived from an EMBL/GenBank/DDBJ whole genome shotgun (WGS) entry which is preliminary data.</text>
</comment>